<keyword evidence="7" id="KW-0547">Nucleotide-binding</keyword>
<evidence type="ECO:0000256" key="1">
    <source>
        <dbReference type="ARBA" id="ARBA00004192"/>
    </source>
</evidence>
<evidence type="ECO:0000256" key="14">
    <source>
        <dbReference type="PIRSR" id="PIRSR037993-2"/>
    </source>
</evidence>
<dbReference type="InterPro" id="IPR051138">
    <property type="entry name" value="PIM_Ser/Thr_kinase"/>
</dbReference>
<name>A0A7I8VT31_9ANNE</name>
<comment type="subcellular location">
    <subcellularLocation>
        <location evidence="1">Host cytoplasm</location>
    </subcellularLocation>
</comment>
<keyword evidence="6" id="KW-0808">Transferase</keyword>
<proteinExistence type="predicted"/>
<dbReference type="EC" id="2.7.11.1" evidence="2"/>
<evidence type="ECO:0000256" key="11">
    <source>
        <dbReference type="ARBA" id="ARBA00047899"/>
    </source>
</evidence>
<feature type="active site" description="Proton acceptor" evidence="13">
    <location>
        <position position="109"/>
    </location>
</feature>
<keyword evidence="5" id="KW-0597">Phosphoprotein</keyword>
<evidence type="ECO:0000256" key="5">
    <source>
        <dbReference type="ARBA" id="ARBA00022553"/>
    </source>
</evidence>
<comment type="catalytic activity">
    <reaction evidence="11">
        <text>L-threonyl-[protein] + ATP = O-phospho-L-threonyl-[protein] + ADP + H(+)</text>
        <dbReference type="Rhea" id="RHEA:46608"/>
        <dbReference type="Rhea" id="RHEA-COMP:11060"/>
        <dbReference type="Rhea" id="RHEA-COMP:11605"/>
        <dbReference type="ChEBI" id="CHEBI:15378"/>
        <dbReference type="ChEBI" id="CHEBI:30013"/>
        <dbReference type="ChEBI" id="CHEBI:30616"/>
        <dbReference type="ChEBI" id="CHEBI:61977"/>
        <dbReference type="ChEBI" id="CHEBI:456216"/>
        <dbReference type="EC" id="2.7.11.1"/>
    </reaction>
</comment>
<dbReference type="SMART" id="SM00220">
    <property type="entry name" value="S_TKc"/>
    <property type="match status" value="1"/>
</dbReference>
<dbReference type="Proteomes" id="UP000549394">
    <property type="component" value="Unassembled WGS sequence"/>
</dbReference>
<dbReference type="GO" id="GO:0030430">
    <property type="term" value="C:host cell cytoplasm"/>
    <property type="evidence" value="ECO:0007669"/>
    <property type="project" value="UniProtKB-SubCell"/>
</dbReference>
<evidence type="ECO:0000256" key="6">
    <source>
        <dbReference type="ARBA" id="ARBA00022679"/>
    </source>
</evidence>
<dbReference type="PROSITE" id="PS50011">
    <property type="entry name" value="PROTEIN_KINASE_DOM"/>
    <property type="match status" value="1"/>
</dbReference>
<dbReference type="InterPro" id="IPR017348">
    <property type="entry name" value="PIM1/2/3"/>
</dbReference>
<dbReference type="AlphaFoldDB" id="A0A7I8VT31"/>
<dbReference type="Gene3D" id="1.10.510.10">
    <property type="entry name" value="Transferase(Phosphotransferase) domain 1"/>
    <property type="match status" value="1"/>
</dbReference>
<feature type="domain" description="Protein kinase" evidence="15">
    <location>
        <begin position="1"/>
        <end position="233"/>
    </location>
</feature>
<feature type="binding site" evidence="14">
    <location>
        <position position="63"/>
    </location>
    <ligand>
        <name>ATP</name>
        <dbReference type="ChEBI" id="CHEBI:30616"/>
    </ligand>
</feature>
<keyword evidence="17" id="KW-1185">Reference proteome</keyword>
<dbReference type="EMBL" id="CAJFCJ010000010">
    <property type="protein sequence ID" value="CAD5119444.1"/>
    <property type="molecule type" value="Genomic_DNA"/>
</dbReference>
<feature type="binding site" evidence="14">
    <location>
        <position position="70"/>
    </location>
    <ligand>
        <name>ATP</name>
        <dbReference type="ChEBI" id="CHEBI:30616"/>
    </ligand>
</feature>
<evidence type="ECO:0000313" key="16">
    <source>
        <dbReference type="EMBL" id="CAD5119444.1"/>
    </source>
</evidence>
<evidence type="ECO:0000256" key="3">
    <source>
        <dbReference type="ARBA" id="ARBA00016885"/>
    </source>
</evidence>
<evidence type="ECO:0000256" key="13">
    <source>
        <dbReference type="PIRSR" id="PIRSR037993-1"/>
    </source>
</evidence>
<dbReference type="GO" id="GO:0005737">
    <property type="term" value="C:cytoplasm"/>
    <property type="evidence" value="ECO:0007669"/>
    <property type="project" value="TreeGrafter"/>
</dbReference>
<dbReference type="InterPro" id="IPR008271">
    <property type="entry name" value="Ser/Thr_kinase_AS"/>
</dbReference>
<keyword evidence="8" id="KW-0418">Kinase</keyword>
<dbReference type="GO" id="GO:0043066">
    <property type="term" value="P:negative regulation of apoptotic process"/>
    <property type="evidence" value="ECO:0007669"/>
    <property type="project" value="InterPro"/>
</dbReference>
<evidence type="ECO:0000256" key="10">
    <source>
        <dbReference type="ARBA" id="ARBA00023200"/>
    </source>
</evidence>
<comment type="catalytic activity">
    <reaction evidence="12">
        <text>L-seryl-[protein] + ATP = O-phospho-L-seryl-[protein] + ADP + H(+)</text>
        <dbReference type="Rhea" id="RHEA:17989"/>
        <dbReference type="Rhea" id="RHEA-COMP:9863"/>
        <dbReference type="Rhea" id="RHEA-COMP:11604"/>
        <dbReference type="ChEBI" id="CHEBI:15378"/>
        <dbReference type="ChEBI" id="CHEBI:29999"/>
        <dbReference type="ChEBI" id="CHEBI:30616"/>
        <dbReference type="ChEBI" id="CHEBI:83421"/>
        <dbReference type="ChEBI" id="CHEBI:456216"/>
        <dbReference type="EC" id="2.7.11.1"/>
    </reaction>
</comment>
<evidence type="ECO:0000259" key="15">
    <source>
        <dbReference type="PROSITE" id="PS50011"/>
    </source>
</evidence>
<evidence type="ECO:0000256" key="4">
    <source>
        <dbReference type="ARBA" id="ARBA00022527"/>
    </source>
</evidence>
<dbReference type="PIRSF" id="PIRSF037993">
    <property type="entry name" value="STPK_Pim-1"/>
    <property type="match status" value="1"/>
</dbReference>
<organism evidence="16 17">
    <name type="scientific">Dimorphilus gyrociliatus</name>
    <dbReference type="NCBI Taxonomy" id="2664684"/>
    <lineage>
        <taxon>Eukaryota</taxon>
        <taxon>Metazoa</taxon>
        <taxon>Spiralia</taxon>
        <taxon>Lophotrochozoa</taxon>
        <taxon>Annelida</taxon>
        <taxon>Polychaeta</taxon>
        <taxon>Polychaeta incertae sedis</taxon>
        <taxon>Dinophilidae</taxon>
        <taxon>Dimorphilus</taxon>
    </lineage>
</organism>
<keyword evidence="10" id="KW-1035">Host cytoplasm</keyword>
<gene>
    <name evidence="16" type="ORF">DGYR_LOCUS7689</name>
</gene>
<dbReference type="Pfam" id="PF00069">
    <property type="entry name" value="Pkinase"/>
    <property type="match status" value="1"/>
</dbReference>
<evidence type="ECO:0000256" key="7">
    <source>
        <dbReference type="ARBA" id="ARBA00022741"/>
    </source>
</evidence>
<accession>A0A7I8VT31</accession>
<dbReference type="InterPro" id="IPR011009">
    <property type="entry name" value="Kinase-like_dom_sf"/>
</dbReference>
<evidence type="ECO:0000256" key="8">
    <source>
        <dbReference type="ARBA" id="ARBA00022777"/>
    </source>
</evidence>
<protein>
    <recommendedName>
        <fullName evidence="3">Serine/threonine-protein kinase 1</fullName>
        <ecNumber evidence="2">2.7.11.1</ecNumber>
    </recommendedName>
</protein>
<dbReference type="OrthoDB" id="193931at2759"/>
<dbReference type="GO" id="GO:0004674">
    <property type="term" value="F:protein serine/threonine kinase activity"/>
    <property type="evidence" value="ECO:0007669"/>
    <property type="project" value="UniProtKB-KW"/>
</dbReference>
<dbReference type="GO" id="GO:0005524">
    <property type="term" value="F:ATP binding"/>
    <property type="evidence" value="ECO:0007669"/>
    <property type="project" value="UniProtKB-KW"/>
</dbReference>
<evidence type="ECO:0000256" key="9">
    <source>
        <dbReference type="ARBA" id="ARBA00022840"/>
    </source>
</evidence>
<sequence length="254" mass="29589">MKRPDVNIVKGYFIVKYRTEVDMLNDERVPNEIVLLDKVQHVDGVVKIIEFFDDVDNFILIMERPSPAVDLFDYISEKVTIDEDTARDFMQQIVRILIDCHDAGVTHRDLKDENILVEIDTGKLRLIDFGSGSLTKQSAFKDYDGTRVYSPPEWIRQKRYFYEPLTVWSLGILLYDMVCGDIPFEKDEQILMADAEFQDSQISDECKNLIKLCLTREWRDRPTLREILNHEWMCTCSLQNGKSQNSSTNSLNST</sequence>
<dbReference type="PANTHER" id="PTHR22984">
    <property type="entry name" value="SERINE/THREONINE-PROTEIN KINASE PIM"/>
    <property type="match status" value="1"/>
</dbReference>
<keyword evidence="9 14" id="KW-0067">ATP-binding</keyword>
<comment type="caution">
    <text evidence="16">The sequence shown here is derived from an EMBL/GenBank/DDBJ whole genome shotgun (WGS) entry which is preliminary data.</text>
</comment>
<evidence type="ECO:0000313" key="17">
    <source>
        <dbReference type="Proteomes" id="UP000549394"/>
    </source>
</evidence>
<dbReference type="InterPro" id="IPR000719">
    <property type="entry name" value="Prot_kinase_dom"/>
</dbReference>
<dbReference type="PROSITE" id="PS00108">
    <property type="entry name" value="PROTEIN_KINASE_ST"/>
    <property type="match status" value="1"/>
</dbReference>
<reference evidence="16 17" key="1">
    <citation type="submission" date="2020-08" db="EMBL/GenBank/DDBJ databases">
        <authorList>
            <person name="Hejnol A."/>
        </authorList>
    </citation>
    <scope>NUCLEOTIDE SEQUENCE [LARGE SCALE GENOMIC DNA]</scope>
</reference>
<evidence type="ECO:0000256" key="12">
    <source>
        <dbReference type="ARBA" id="ARBA00048679"/>
    </source>
</evidence>
<evidence type="ECO:0000256" key="2">
    <source>
        <dbReference type="ARBA" id="ARBA00012513"/>
    </source>
</evidence>
<dbReference type="SUPFAM" id="SSF56112">
    <property type="entry name" value="Protein kinase-like (PK-like)"/>
    <property type="match status" value="1"/>
</dbReference>
<keyword evidence="4" id="KW-0723">Serine/threonine-protein kinase</keyword>
<dbReference type="Gene3D" id="3.30.200.20">
    <property type="entry name" value="Phosphorylase Kinase, domain 1"/>
    <property type="match status" value="1"/>
</dbReference>
<dbReference type="PANTHER" id="PTHR22984:SF25">
    <property type="entry name" value="PROTEIN KINASE DOMAIN-CONTAINING PROTEIN"/>
    <property type="match status" value="1"/>
</dbReference>